<keyword evidence="2" id="KW-1185">Reference proteome</keyword>
<comment type="caution">
    <text evidence="1">The sequence shown here is derived from an EMBL/GenBank/DDBJ whole genome shotgun (WGS) entry which is preliminary data.</text>
</comment>
<organism evidence="1 2">
    <name type="scientific">Bauhinia variegata</name>
    <name type="common">Purple orchid tree</name>
    <name type="synonym">Phanera variegata</name>
    <dbReference type="NCBI Taxonomy" id="167791"/>
    <lineage>
        <taxon>Eukaryota</taxon>
        <taxon>Viridiplantae</taxon>
        <taxon>Streptophyta</taxon>
        <taxon>Embryophyta</taxon>
        <taxon>Tracheophyta</taxon>
        <taxon>Spermatophyta</taxon>
        <taxon>Magnoliopsida</taxon>
        <taxon>eudicotyledons</taxon>
        <taxon>Gunneridae</taxon>
        <taxon>Pentapetalae</taxon>
        <taxon>rosids</taxon>
        <taxon>fabids</taxon>
        <taxon>Fabales</taxon>
        <taxon>Fabaceae</taxon>
        <taxon>Cercidoideae</taxon>
        <taxon>Cercideae</taxon>
        <taxon>Bauhiniinae</taxon>
        <taxon>Bauhinia</taxon>
    </lineage>
</organism>
<accession>A0ACB9M244</accession>
<proteinExistence type="predicted"/>
<reference evidence="1 2" key="1">
    <citation type="journal article" date="2022" name="DNA Res.">
        <title>Chromosomal-level genome assembly of the orchid tree Bauhinia variegata (Leguminosae; Cercidoideae) supports the allotetraploid origin hypothesis of Bauhinia.</title>
        <authorList>
            <person name="Zhong Y."/>
            <person name="Chen Y."/>
            <person name="Zheng D."/>
            <person name="Pang J."/>
            <person name="Liu Y."/>
            <person name="Luo S."/>
            <person name="Meng S."/>
            <person name="Qian L."/>
            <person name="Wei D."/>
            <person name="Dai S."/>
            <person name="Zhou R."/>
        </authorList>
    </citation>
    <scope>NUCLEOTIDE SEQUENCE [LARGE SCALE GENOMIC DNA]</scope>
    <source>
        <strain evidence="1">BV-YZ2020</strain>
    </source>
</reference>
<sequence>MVCSLGSGRMTVMARLLAAGRFSPTIAEDIGHQKSTAEYVCRELREADEANLLDEEDMHVYGLNPMTDPLHLVCCNACKKPIKASQYDAHAEICKTLKFTEQTILELDGSMGNRKPPRKEKKRLSTSYATSVGEREMSESMDAIHTSASQSNMDNQIKVPSFHIKPKDAASMMDNTGINPGNRDHPASVMHPPKRHKLITCSNLPSSENPEIMSVKAKAASFPDGIMCSDLLERTVPKGGHPADSVVKSKIPTVVHEKHLMKKDFPAPLATKIYYSQRNNRLRAALGHLYFQQSSEELCSDFASPKLSNDKTTTLENSSQRDGSPEQNDDGINKKSYVQTLSPAQNPGQILSKSSEDCMNKAGGLPSRILSNQFIVDNVSRPVATPVGLTKSNYLPRPYSFASKTGNPLGTIQQPNGKVPVV</sequence>
<gene>
    <name evidence="1" type="ORF">L6164_025505</name>
</gene>
<name>A0ACB9M244_BAUVA</name>
<dbReference type="EMBL" id="CM039435">
    <property type="protein sequence ID" value="KAI4317651.1"/>
    <property type="molecule type" value="Genomic_DNA"/>
</dbReference>
<evidence type="ECO:0000313" key="1">
    <source>
        <dbReference type="EMBL" id="KAI4317651.1"/>
    </source>
</evidence>
<evidence type="ECO:0000313" key="2">
    <source>
        <dbReference type="Proteomes" id="UP000828941"/>
    </source>
</evidence>
<protein>
    <submittedName>
        <fullName evidence="1">Uncharacterized protein</fullName>
    </submittedName>
</protein>
<dbReference type="Proteomes" id="UP000828941">
    <property type="component" value="Chromosome 10"/>
</dbReference>